<evidence type="ECO:0000256" key="4">
    <source>
        <dbReference type="ARBA" id="ARBA00047715"/>
    </source>
</evidence>
<accession>A0A918G1I6</accession>
<dbReference type="Gene3D" id="3.90.1150.10">
    <property type="entry name" value="Aspartate Aminotransferase, domain 1"/>
    <property type="match status" value="1"/>
</dbReference>
<protein>
    <recommendedName>
        <fullName evidence="2">8-amino-7-oxononanoate synthase</fullName>
        <ecNumber evidence="2">2.3.1.47</ecNumber>
    </recommendedName>
</protein>
<dbReference type="PANTHER" id="PTHR13693">
    <property type="entry name" value="CLASS II AMINOTRANSFERASE/8-AMINO-7-OXONONANOATE SYNTHASE"/>
    <property type="match status" value="1"/>
</dbReference>
<keyword evidence="6" id="KW-0032">Aminotransferase</keyword>
<keyword evidence="7" id="KW-1185">Reference proteome</keyword>
<dbReference type="GO" id="GO:0008710">
    <property type="term" value="F:8-amino-7-oxononanoate synthase activity"/>
    <property type="evidence" value="ECO:0007669"/>
    <property type="project" value="UniProtKB-EC"/>
</dbReference>
<dbReference type="InterPro" id="IPR015421">
    <property type="entry name" value="PyrdxlP-dep_Trfase_major"/>
</dbReference>
<dbReference type="InterPro" id="IPR015424">
    <property type="entry name" value="PyrdxlP-dep_Trfase"/>
</dbReference>
<dbReference type="SUPFAM" id="SSF53383">
    <property type="entry name" value="PLP-dependent transferases"/>
    <property type="match status" value="1"/>
</dbReference>
<organism evidence="6 7">
    <name type="scientific">Streptomyces humidus</name>
    <dbReference type="NCBI Taxonomy" id="52259"/>
    <lineage>
        <taxon>Bacteria</taxon>
        <taxon>Bacillati</taxon>
        <taxon>Actinomycetota</taxon>
        <taxon>Actinomycetes</taxon>
        <taxon>Kitasatosporales</taxon>
        <taxon>Streptomycetaceae</taxon>
        <taxon>Streptomyces</taxon>
    </lineage>
</organism>
<dbReference type="NCBIfam" id="NF005697">
    <property type="entry name" value="PRK07505.1"/>
    <property type="match status" value="1"/>
</dbReference>
<dbReference type="InterPro" id="IPR004839">
    <property type="entry name" value="Aminotransferase_I/II_large"/>
</dbReference>
<feature type="domain" description="Aminotransferase class I/classII large" evidence="5">
    <location>
        <begin position="59"/>
        <end position="404"/>
    </location>
</feature>
<keyword evidence="3" id="KW-0808">Transferase</keyword>
<dbReference type="AlphaFoldDB" id="A0A918G1I6"/>
<name>A0A918G1I6_9ACTN</name>
<dbReference type="Gene3D" id="3.40.640.10">
    <property type="entry name" value="Type I PLP-dependent aspartate aminotransferase-like (Major domain)"/>
    <property type="match status" value="1"/>
</dbReference>
<dbReference type="EMBL" id="BMTL01000030">
    <property type="protein sequence ID" value="GGS14233.1"/>
    <property type="molecule type" value="Genomic_DNA"/>
</dbReference>
<evidence type="ECO:0000259" key="5">
    <source>
        <dbReference type="Pfam" id="PF00155"/>
    </source>
</evidence>
<comment type="cofactor">
    <cofactor evidence="1">
        <name>pyridoxal 5'-phosphate</name>
        <dbReference type="ChEBI" id="CHEBI:597326"/>
    </cofactor>
</comment>
<dbReference type="InterPro" id="IPR015422">
    <property type="entry name" value="PyrdxlP-dep_Trfase_small"/>
</dbReference>
<dbReference type="Proteomes" id="UP000606194">
    <property type="component" value="Unassembled WGS sequence"/>
</dbReference>
<dbReference type="InterPro" id="IPR050087">
    <property type="entry name" value="AON_synthase_class-II"/>
</dbReference>
<dbReference type="GO" id="GO:0030170">
    <property type="term" value="F:pyridoxal phosphate binding"/>
    <property type="evidence" value="ECO:0007669"/>
    <property type="project" value="InterPro"/>
</dbReference>
<reference evidence="6" key="1">
    <citation type="journal article" date="2014" name="Int. J. Syst. Evol. Microbiol.">
        <title>Complete genome sequence of Corynebacterium casei LMG S-19264T (=DSM 44701T), isolated from a smear-ripened cheese.</title>
        <authorList>
            <consortium name="US DOE Joint Genome Institute (JGI-PGF)"/>
            <person name="Walter F."/>
            <person name="Albersmeier A."/>
            <person name="Kalinowski J."/>
            <person name="Ruckert C."/>
        </authorList>
    </citation>
    <scope>NUCLEOTIDE SEQUENCE</scope>
    <source>
        <strain evidence="6">JCM 4386</strain>
    </source>
</reference>
<evidence type="ECO:0000256" key="2">
    <source>
        <dbReference type="ARBA" id="ARBA00013187"/>
    </source>
</evidence>
<evidence type="ECO:0000313" key="6">
    <source>
        <dbReference type="EMBL" id="GGS14233.1"/>
    </source>
</evidence>
<proteinExistence type="predicted"/>
<evidence type="ECO:0000313" key="7">
    <source>
        <dbReference type="Proteomes" id="UP000606194"/>
    </source>
</evidence>
<comment type="catalytic activity">
    <reaction evidence="4">
        <text>6-carboxyhexanoyl-[ACP] + L-alanine + H(+) = (8S)-8-amino-7-oxononanoate + holo-[ACP] + CO2</text>
        <dbReference type="Rhea" id="RHEA:42288"/>
        <dbReference type="Rhea" id="RHEA-COMP:9685"/>
        <dbReference type="Rhea" id="RHEA-COMP:9955"/>
        <dbReference type="ChEBI" id="CHEBI:15378"/>
        <dbReference type="ChEBI" id="CHEBI:16526"/>
        <dbReference type="ChEBI" id="CHEBI:57972"/>
        <dbReference type="ChEBI" id="CHEBI:64479"/>
        <dbReference type="ChEBI" id="CHEBI:78846"/>
        <dbReference type="ChEBI" id="CHEBI:149468"/>
        <dbReference type="EC" id="2.3.1.47"/>
    </reaction>
</comment>
<gene>
    <name evidence="6" type="ORF">GCM10010269_61940</name>
</gene>
<comment type="caution">
    <text evidence="6">The sequence shown here is derived from an EMBL/GenBank/DDBJ whole genome shotgun (WGS) entry which is preliminary data.</text>
</comment>
<dbReference type="EC" id="2.3.1.47" evidence="2"/>
<dbReference type="GO" id="GO:0008483">
    <property type="term" value="F:transaminase activity"/>
    <property type="evidence" value="ECO:0007669"/>
    <property type="project" value="UniProtKB-KW"/>
</dbReference>
<evidence type="ECO:0000256" key="3">
    <source>
        <dbReference type="ARBA" id="ARBA00022679"/>
    </source>
</evidence>
<dbReference type="Pfam" id="PF00155">
    <property type="entry name" value="Aminotran_1_2"/>
    <property type="match status" value="1"/>
</dbReference>
<dbReference type="RefSeq" id="WP_190152645.1">
    <property type="nucleotide sequence ID" value="NZ_BMTL01000030.1"/>
</dbReference>
<sequence length="421" mass="44650">MSASPTSQNWLTTRRDRTSSALDRCFAEGLTGHTVVSRDRKRVTLQDGTTATEFVSCSYLGLESHPALSQAVVEAVGRFGVHLSSSRNRMRPSYLPELEELLGRVYPGATPCVFTSTSNVHLGVLPLLASGSLPSYPVQGGPHLFVDRTAHASMQVLRGIFEQFGPVDRFRSDDPASVEESLRRAAGAGRTPVLLVDGVGSMDGLVPVQDLARRTASAGGYLYVDDAHGISIDGAAGCGYAFDALGGKLPYNVVLAGSLSKGFGGSGGFLLVASGEDVAVVRKLANPLVFGHSVMVPMMAANVAAARIHLSPEITELQRALWANAARLDGLTGGKLSNAGLRTPVRGAVFGSEEEGLRTVRRFKERGVIMLPAFYPTVAQGRSLLRFALSALHSEEDLTLLADTLEESGHYGSGQEPDARD</sequence>
<reference evidence="6" key="2">
    <citation type="submission" date="2020-09" db="EMBL/GenBank/DDBJ databases">
        <authorList>
            <person name="Sun Q."/>
            <person name="Ohkuma M."/>
        </authorList>
    </citation>
    <scope>NUCLEOTIDE SEQUENCE</scope>
    <source>
        <strain evidence="6">JCM 4386</strain>
    </source>
</reference>
<evidence type="ECO:0000256" key="1">
    <source>
        <dbReference type="ARBA" id="ARBA00001933"/>
    </source>
</evidence>